<name>A0ABD3MSE4_9STRA</name>
<dbReference type="InterPro" id="IPR002500">
    <property type="entry name" value="PAPS_reduct_dom"/>
</dbReference>
<dbReference type="SUPFAM" id="SSF52833">
    <property type="entry name" value="Thioredoxin-like"/>
    <property type="match status" value="1"/>
</dbReference>
<dbReference type="Gene3D" id="3.40.50.620">
    <property type="entry name" value="HUPs"/>
    <property type="match status" value="1"/>
</dbReference>
<dbReference type="SUPFAM" id="SSF52402">
    <property type="entry name" value="Adenine nucleotide alpha hydrolases-like"/>
    <property type="match status" value="1"/>
</dbReference>
<keyword evidence="1" id="KW-0732">Signal</keyword>
<dbReference type="EMBL" id="JALLBG020000079">
    <property type="protein sequence ID" value="KAL3766894.1"/>
    <property type="molecule type" value="Genomic_DNA"/>
</dbReference>
<dbReference type="AlphaFoldDB" id="A0ABD3MSE4"/>
<organism evidence="3 4">
    <name type="scientific">Discostella pseudostelligera</name>
    <dbReference type="NCBI Taxonomy" id="259834"/>
    <lineage>
        <taxon>Eukaryota</taxon>
        <taxon>Sar</taxon>
        <taxon>Stramenopiles</taxon>
        <taxon>Ochrophyta</taxon>
        <taxon>Bacillariophyta</taxon>
        <taxon>Coscinodiscophyceae</taxon>
        <taxon>Thalassiosirophycidae</taxon>
        <taxon>Stephanodiscales</taxon>
        <taxon>Stephanodiscaceae</taxon>
        <taxon>Discostella</taxon>
    </lineage>
</organism>
<reference evidence="3 4" key="1">
    <citation type="submission" date="2024-10" db="EMBL/GenBank/DDBJ databases">
        <title>Updated reference genomes for cyclostephanoid diatoms.</title>
        <authorList>
            <person name="Roberts W.R."/>
            <person name="Alverson A.J."/>
        </authorList>
    </citation>
    <scope>NUCLEOTIDE SEQUENCE [LARGE SCALE GENOMIC DNA]</scope>
    <source>
        <strain evidence="3 4">AJA232-27</strain>
    </source>
</reference>
<evidence type="ECO:0000313" key="4">
    <source>
        <dbReference type="Proteomes" id="UP001530293"/>
    </source>
</evidence>
<feature type="signal peptide" evidence="1">
    <location>
        <begin position="1"/>
        <end position="20"/>
    </location>
</feature>
<dbReference type="PANTHER" id="PTHR46509">
    <property type="entry name" value="PHOSPHOADENOSINE PHOSPHOSULFATE REDUCTASE"/>
    <property type="match status" value="1"/>
</dbReference>
<dbReference type="Pfam" id="PF01507">
    <property type="entry name" value="PAPS_reduct"/>
    <property type="match status" value="1"/>
</dbReference>
<evidence type="ECO:0000313" key="3">
    <source>
        <dbReference type="EMBL" id="KAL3766894.1"/>
    </source>
</evidence>
<dbReference type="CDD" id="cd23945">
    <property type="entry name" value="PAPS_reductase"/>
    <property type="match status" value="1"/>
</dbReference>
<feature type="chain" id="PRO_5044828902" description="Thioredoxin domain-containing protein" evidence="1">
    <location>
        <begin position="21"/>
        <end position="443"/>
    </location>
</feature>
<dbReference type="PANTHER" id="PTHR46509:SF2">
    <property type="entry name" value="PHOSPHOADENOSINE PHOSPHOSULFATE REDUCTASE"/>
    <property type="match status" value="1"/>
</dbReference>
<sequence>MKAYATAVVAALFGASAISAFAPTTFSNALINRGASSSSHAIIRHNMADNKIFDQEVFISESKEMRLKHLEEQAMFALKIAAENYGNAVFPNALIAGDVVITHLLHRMGYLKDGKVKIMVVDTFHLFPETMEFLREIEDFYGFKAEVFCAEGVPVGDKEAYDKKYGADLWKEDIEQYDKVCKVEPFQRGLKTLNTDCMLNGRTRWQGFERAWIDQFENAPIGGGLAKCNPIAYWTLEDTFDYIAKYKVPHHPLHAKGYPSIGDAKDTIPIPEDGSTRFVDFKFEGDKTPWLDYACERKGRFVGLANKDGSTKTECGIHVAGAEQTFDRDLWVDGKVQNIASNEEATEIIKSGNEAMVVVYAPWCQFCQGMEEEYAKFAETASVPVYKFRGDEEREFVQENLNTKSFPTVNFIKSDGSVVKYDSEARTAIDFANFQKSFEKATA</sequence>
<dbReference type="Pfam" id="PF00085">
    <property type="entry name" value="Thioredoxin"/>
    <property type="match status" value="1"/>
</dbReference>
<comment type="caution">
    <text evidence="3">The sequence shown here is derived from an EMBL/GenBank/DDBJ whole genome shotgun (WGS) entry which is preliminary data.</text>
</comment>
<dbReference type="Proteomes" id="UP001530293">
    <property type="component" value="Unassembled WGS sequence"/>
</dbReference>
<dbReference type="InterPro" id="IPR014729">
    <property type="entry name" value="Rossmann-like_a/b/a_fold"/>
</dbReference>
<dbReference type="InterPro" id="IPR036249">
    <property type="entry name" value="Thioredoxin-like_sf"/>
</dbReference>
<protein>
    <recommendedName>
        <fullName evidence="2">Thioredoxin domain-containing protein</fullName>
    </recommendedName>
</protein>
<evidence type="ECO:0000256" key="1">
    <source>
        <dbReference type="SAM" id="SignalP"/>
    </source>
</evidence>
<gene>
    <name evidence="3" type="ORF">ACHAWU_007984</name>
</gene>
<evidence type="ECO:0000259" key="2">
    <source>
        <dbReference type="PROSITE" id="PS51352"/>
    </source>
</evidence>
<keyword evidence="4" id="KW-1185">Reference proteome</keyword>
<proteinExistence type="predicted"/>
<accession>A0ABD3MSE4</accession>
<feature type="domain" description="Thioredoxin" evidence="2">
    <location>
        <begin position="317"/>
        <end position="443"/>
    </location>
</feature>
<dbReference type="Gene3D" id="3.40.30.10">
    <property type="entry name" value="Glutaredoxin"/>
    <property type="match status" value="1"/>
</dbReference>
<dbReference type="InterPro" id="IPR013766">
    <property type="entry name" value="Thioredoxin_domain"/>
</dbReference>
<dbReference type="PROSITE" id="PS51352">
    <property type="entry name" value="THIOREDOXIN_2"/>
    <property type="match status" value="1"/>
</dbReference>